<dbReference type="GO" id="GO:0004519">
    <property type="term" value="F:endonuclease activity"/>
    <property type="evidence" value="ECO:0007669"/>
    <property type="project" value="UniProtKB-KW"/>
</dbReference>
<keyword evidence="6" id="KW-0695">RNA-directed DNA polymerase</keyword>
<evidence type="ECO:0000313" key="9">
    <source>
        <dbReference type="Proteomes" id="UP000325315"/>
    </source>
</evidence>
<accession>A0A5B6USZ1</accession>
<dbReference type="Pfam" id="PF17917">
    <property type="entry name" value="RT_RNaseH"/>
    <property type="match status" value="1"/>
</dbReference>
<evidence type="ECO:0000313" key="8">
    <source>
        <dbReference type="EMBL" id="KAA3460909.1"/>
    </source>
</evidence>
<evidence type="ECO:0000256" key="6">
    <source>
        <dbReference type="ARBA" id="ARBA00022918"/>
    </source>
</evidence>
<keyword evidence="4" id="KW-0255">Endonuclease</keyword>
<evidence type="ECO:0000256" key="5">
    <source>
        <dbReference type="ARBA" id="ARBA00022801"/>
    </source>
</evidence>
<dbReference type="EMBL" id="SMMG02000009">
    <property type="protein sequence ID" value="KAA3460909.1"/>
    <property type="molecule type" value="Genomic_DNA"/>
</dbReference>
<organism evidence="8 9">
    <name type="scientific">Gossypium australe</name>
    <dbReference type="NCBI Taxonomy" id="47621"/>
    <lineage>
        <taxon>Eukaryota</taxon>
        <taxon>Viridiplantae</taxon>
        <taxon>Streptophyta</taxon>
        <taxon>Embryophyta</taxon>
        <taxon>Tracheophyta</taxon>
        <taxon>Spermatophyta</taxon>
        <taxon>Magnoliopsida</taxon>
        <taxon>eudicotyledons</taxon>
        <taxon>Gunneridae</taxon>
        <taxon>Pentapetalae</taxon>
        <taxon>rosids</taxon>
        <taxon>malvids</taxon>
        <taxon>Malvales</taxon>
        <taxon>Malvaceae</taxon>
        <taxon>Malvoideae</taxon>
        <taxon>Gossypium</taxon>
    </lineage>
</organism>
<gene>
    <name evidence="8" type="ORF">EPI10_027528</name>
</gene>
<evidence type="ECO:0000256" key="1">
    <source>
        <dbReference type="ARBA" id="ARBA00022679"/>
    </source>
</evidence>
<dbReference type="GO" id="GO:0003964">
    <property type="term" value="F:RNA-directed DNA polymerase activity"/>
    <property type="evidence" value="ECO:0007669"/>
    <property type="project" value="UniProtKB-KW"/>
</dbReference>
<evidence type="ECO:0000256" key="2">
    <source>
        <dbReference type="ARBA" id="ARBA00022695"/>
    </source>
</evidence>
<comment type="caution">
    <text evidence="8">The sequence shown here is derived from an EMBL/GenBank/DDBJ whole genome shotgun (WGS) entry which is preliminary data.</text>
</comment>
<evidence type="ECO:0000256" key="4">
    <source>
        <dbReference type="ARBA" id="ARBA00022759"/>
    </source>
</evidence>
<keyword evidence="1" id="KW-0808">Transferase</keyword>
<dbReference type="Proteomes" id="UP000325315">
    <property type="component" value="Unassembled WGS sequence"/>
</dbReference>
<keyword evidence="9" id="KW-1185">Reference proteome</keyword>
<keyword evidence="2" id="KW-0548">Nucleotidyltransferase</keyword>
<dbReference type="InterPro" id="IPR043502">
    <property type="entry name" value="DNA/RNA_pol_sf"/>
</dbReference>
<keyword evidence="5" id="KW-0378">Hydrolase</keyword>
<evidence type="ECO:0000256" key="3">
    <source>
        <dbReference type="ARBA" id="ARBA00022722"/>
    </source>
</evidence>
<dbReference type="SUPFAM" id="SSF56672">
    <property type="entry name" value="DNA/RNA polymerases"/>
    <property type="match status" value="1"/>
</dbReference>
<name>A0A5B6USZ1_9ROSI</name>
<sequence>MPFYGERMVGFYTSNINKRIGEHFIIMSDASDYVVELVLGQKRNNIFYAVRYASKIMNLTQRNYTTTKK</sequence>
<evidence type="ECO:0000259" key="7">
    <source>
        <dbReference type="Pfam" id="PF17917"/>
    </source>
</evidence>
<dbReference type="InterPro" id="IPR041373">
    <property type="entry name" value="RT_RNaseH"/>
</dbReference>
<dbReference type="GO" id="GO:0016787">
    <property type="term" value="F:hydrolase activity"/>
    <property type="evidence" value="ECO:0007669"/>
    <property type="project" value="UniProtKB-KW"/>
</dbReference>
<proteinExistence type="predicted"/>
<feature type="domain" description="Reverse transcriptase RNase H-like" evidence="7">
    <location>
        <begin position="22"/>
        <end position="69"/>
    </location>
</feature>
<reference evidence="9" key="1">
    <citation type="journal article" date="2019" name="Plant Biotechnol. J.">
        <title>Genome sequencing of the Australian wild diploid species Gossypium australe highlights disease resistance and delayed gland morphogenesis.</title>
        <authorList>
            <person name="Cai Y."/>
            <person name="Cai X."/>
            <person name="Wang Q."/>
            <person name="Wang P."/>
            <person name="Zhang Y."/>
            <person name="Cai C."/>
            <person name="Xu Y."/>
            <person name="Wang K."/>
            <person name="Zhou Z."/>
            <person name="Wang C."/>
            <person name="Geng S."/>
            <person name="Li B."/>
            <person name="Dong Q."/>
            <person name="Hou Y."/>
            <person name="Wang H."/>
            <person name="Ai P."/>
            <person name="Liu Z."/>
            <person name="Yi F."/>
            <person name="Sun M."/>
            <person name="An G."/>
            <person name="Cheng J."/>
            <person name="Zhang Y."/>
            <person name="Shi Q."/>
            <person name="Xie Y."/>
            <person name="Shi X."/>
            <person name="Chang Y."/>
            <person name="Huang F."/>
            <person name="Chen Y."/>
            <person name="Hong S."/>
            <person name="Mi L."/>
            <person name="Sun Q."/>
            <person name="Zhang L."/>
            <person name="Zhou B."/>
            <person name="Peng R."/>
            <person name="Zhang X."/>
            <person name="Liu F."/>
        </authorList>
    </citation>
    <scope>NUCLEOTIDE SEQUENCE [LARGE SCALE GENOMIC DNA]</scope>
    <source>
        <strain evidence="9">cv. PA1801</strain>
    </source>
</reference>
<keyword evidence="3" id="KW-0540">Nuclease</keyword>
<dbReference type="AlphaFoldDB" id="A0A5B6USZ1"/>
<protein>
    <submittedName>
        <fullName evidence="8">Retrovirus-related Pol polyprotein from transposon opus</fullName>
    </submittedName>
</protein>